<protein>
    <submittedName>
        <fullName evidence="1">Uncharacterized protein</fullName>
    </submittedName>
</protein>
<sequence length="65" mass="7423">MILADLRHCISGRHYPSGMYLKGKTFEDFRGKLIPASHNKYYIKTCETILDAVDGDKVKNIKCSM</sequence>
<dbReference type="EMBL" id="JAOQKI010000039">
    <property type="protein sequence ID" value="MCU6718314.1"/>
    <property type="molecule type" value="Genomic_DNA"/>
</dbReference>
<dbReference type="Proteomes" id="UP001209666">
    <property type="component" value="Unassembled WGS sequence"/>
</dbReference>
<comment type="caution">
    <text evidence="1">The sequence shown here is derived from an EMBL/GenBank/DDBJ whole genome shotgun (WGS) entry which is preliminary data.</text>
</comment>
<evidence type="ECO:0000313" key="2">
    <source>
        <dbReference type="Proteomes" id="UP001209666"/>
    </source>
</evidence>
<evidence type="ECO:0000313" key="1">
    <source>
        <dbReference type="EMBL" id="MCU6718314.1"/>
    </source>
</evidence>
<accession>A0ABT2SGY2</accession>
<proteinExistence type="predicted"/>
<organism evidence="1 2">
    <name type="scientific">Roseburia amylophila</name>
    <dbReference type="NCBI Taxonomy" id="2981794"/>
    <lineage>
        <taxon>Bacteria</taxon>
        <taxon>Bacillati</taxon>
        <taxon>Bacillota</taxon>
        <taxon>Clostridia</taxon>
        <taxon>Lachnospirales</taxon>
        <taxon>Lachnospiraceae</taxon>
        <taxon>Roseburia</taxon>
    </lineage>
</organism>
<reference evidence="1 2" key="1">
    <citation type="journal article" date="2021" name="ISME Commun">
        <title>Automated analysis of genomic sequences facilitates high-throughput and comprehensive description of bacteria.</title>
        <authorList>
            <person name="Hitch T.C.A."/>
        </authorList>
    </citation>
    <scope>NUCLEOTIDE SEQUENCE [LARGE SCALE GENOMIC DNA]</scope>
    <source>
        <strain evidence="1 2">Sanger_19</strain>
    </source>
</reference>
<name>A0ABT2SGY2_9FIRM</name>
<keyword evidence="2" id="KW-1185">Reference proteome</keyword>
<gene>
    <name evidence="1" type="ORF">OCV43_13810</name>
</gene>
<dbReference type="RefSeq" id="WP_262624378.1">
    <property type="nucleotide sequence ID" value="NZ_JAOQKI010000039.1"/>
</dbReference>